<gene>
    <name evidence="2" type="ORF">MACK_000210</name>
</gene>
<organism evidence="2 3">
    <name type="scientific">Theileria orientalis</name>
    <dbReference type="NCBI Taxonomy" id="68886"/>
    <lineage>
        <taxon>Eukaryota</taxon>
        <taxon>Sar</taxon>
        <taxon>Alveolata</taxon>
        <taxon>Apicomplexa</taxon>
        <taxon>Aconoidasida</taxon>
        <taxon>Piroplasmida</taxon>
        <taxon>Theileriidae</taxon>
        <taxon>Theileria</taxon>
    </lineage>
</organism>
<feature type="region of interest" description="Disordered" evidence="1">
    <location>
        <begin position="172"/>
        <end position="194"/>
    </location>
</feature>
<feature type="compositionally biased region" description="Basic residues" evidence="1">
    <location>
        <begin position="326"/>
        <end position="338"/>
    </location>
</feature>
<evidence type="ECO:0000313" key="2">
    <source>
        <dbReference type="EMBL" id="UKK00140.2"/>
    </source>
</evidence>
<feature type="region of interest" description="Disordered" evidence="1">
    <location>
        <begin position="309"/>
        <end position="340"/>
    </location>
</feature>
<reference evidence="2" key="1">
    <citation type="submission" date="2022-07" db="EMBL/GenBank/DDBJ databases">
        <title>Evaluation of T. orientalis genome assembly methods using nanopore sequencing and analysis of variation between genomes.</title>
        <authorList>
            <person name="Yam J."/>
            <person name="Micallef M.L."/>
            <person name="Liu M."/>
            <person name="Djordjevic S.P."/>
            <person name="Bogema D.R."/>
            <person name="Jenkins C."/>
        </authorList>
    </citation>
    <scope>NUCLEOTIDE SEQUENCE</scope>
    <source>
        <strain evidence="2">Goon Nure</strain>
    </source>
</reference>
<proteinExistence type="predicted"/>
<feature type="compositionally biased region" description="Basic residues" evidence="1">
    <location>
        <begin position="76"/>
        <end position="98"/>
    </location>
</feature>
<protein>
    <submittedName>
        <fullName evidence="2">Uncharacterized protein</fullName>
    </submittedName>
</protein>
<evidence type="ECO:0000256" key="1">
    <source>
        <dbReference type="SAM" id="MobiDB-lite"/>
    </source>
</evidence>
<dbReference type="Proteomes" id="UP000244811">
    <property type="component" value="Chromosome 1"/>
</dbReference>
<feature type="region of interest" description="Disordered" evidence="1">
    <location>
        <begin position="46"/>
        <end position="117"/>
    </location>
</feature>
<accession>A0A976M9H5</accession>
<name>A0A976M9H5_THEOR</name>
<dbReference type="AlphaFoldDB" id="A0A976M9H5"/>
<evidence type="ECO:0000313" key="3">
    <source>
        <dbReference type="Proteomes" id="UP000244811"/>
    </source>
</evidence>
<dbReference type="EMBL" id="CP056069">
    <property type="protein sequence ID" value="UKK00140.2"/>
    <property type="molecule type" value="Genomic_DNA"/>
</dbReference>
<feature type="region of interest" description="Disordered" evidence="1">
    <location>
        <begin position="424"/>
        <end position="492"/>
    </location>
</feature>
<feature type="compositionally biased region" description="Basic residues" evidence="1">
    <location>
        <begin position="55"/>
        <end position="64"/>
    </location>
</feature>
<sequence>MRLLKIWIFASIYMTIFKIYYANGIEIIDQLPNNWVTTNSFEPPIDYPESCPRNTNKKQAKPRKGPPYDGSENRMLKRSRKGKKIRRKKSKKNKKRKSALMNNNANKNYAKNKGRPYKLTSDYPLDSDLSILEDDDLGNSILESDLLDDTLDSATTDDLSSVDSLDTSFDMADPYNDIEPLDELSTTSPLDTDDLTESTKKYWDEDLVEPEYVISEWFAILDGKKFDKSSSTKFPYVSDGESDYSDTYISDKTQNSGHLINSYSSGSMYTPYDTDNEDYVKRINVDPEDLYMIHPDTGEDIVENRILEKRQRERSRTGRGNTGYGRLKRGKRRNRGKGRSGIYDVQKAFETDVPVETGTYRRFDEDEIERYGLMKNTHDIAPSDNMAGLYTGETDLGPIDPGIMDIDDPVTQSGYDVSDVSLGDSPYLSDPVDNLDDQPSAPTERLEMVPYPPSFDSSSEYLPFDQIISNDYDDFGPSDDPKNPYNNRRQRN</sequence>